<sequence length="110" mass="12430">IETAVVNSFILQEQYCKKNKVKGVSHLQFRSALVNGLIDSYSSRKRRGPPPSAGYSRKRSNPNRQGPVQNTVRLSNVGDHLPTIIDKYRRCAFCSTKAKEKRSNMLCETC</sequence>
<proteinExistence type="predicted"/>
<name>A0A1B6FAW9_9HEMI</name>
<organism evidence="2">
    <name type="scientific">Cuerna arida</name>
    <dbReference type="NCBI Taxonomy" id="1464854"/>
    <lineage>
        <taxon>Eukaryota</taxon>
        <taxon>Metazoa</taxon>
        <taxon>Ecdysozoa</taxon>
        <taxon>Arthropoda</taxon>
        <taxon>Hexapoda</taxon>
        <taxon>Insecta</taxon>
        <taxon>Pterygota</taxon>
        <taxon>Neoptera</taxon>
        <taxon>Paraneoptera</taxon>
        <taxon>Hemiptera</taxon>
        <taxon>Auchenorrhyncha</taxon>
        <taxon>Membracoidea</taxon>
        <taxon>Cicadellidae</taxon>
        <taxon>Cicadellinae</taxon>
        <taxon>Proconiini</taxon>
        <taxon>Cuerna</taxon>
    </lineage>
</organism>
<feature type="compositionally biased region" description="Polar residues" evidence="1">
    <location>
        <begin position="62"/>
        <end position="71"/>
    </location>
</feature>
<evidence type="ECO:0008006" key="3">
    <source>
        <dbReference type="Google" id="ProtNLM"/>
    </source>
</evidence>
<feature type="non-terminal residue" evidence="2">
    <location>
        <position position="1"/>
    </location>
</feature>
<gene>
    <name evidence="2" type="ORF">g.49476</name>
</gene>
<dbReference type="EMBL" id="GECZ01022363">
    <property type="protein sequence ID" value="JAS47406.1"/>
    <property type="molecule type" value="Transcribed_RNA"/>
</dbReference>
<evidence type="ECO:0000256" key="1">
    <source>
        <dbReference type="SAM" id="MobiDB-lite"/>
    </source>
</evidence>
<feature type="non-terminal residue" evidence="2">
    <location>
        <position position="110"/>
    </location>
</feature>
<dbReference type="AlphaFoldDB" id="A0A1B6FAW9"/>
<accession>A0A1B6FAW9</accession>
<reference evidence="2" key="1">
    <citation type="submission" date="2015-11" db="EMBL/GenBank/DDBJ databases">
        <title>De novo transcriptome assembly of four potential Pierce s Disease insect vectors from Arizona vineyards.</title>
        <authorList>
            <person name="Tassone E.E."/>
        </authorList>
    </citation>
    <scope>NUCLEOTIDE SEQUENCE</scope>
</reference>
<protein>
    <recommendedName>
        <fullName evidence="3">PiggyBac transposable element-derived protein domain-containing protein</fullName>
    </recommendedName>
</protein>
<feature type="region of interest" description="Disordered" evidence="1">
    <location>
        <begin position="40"/>
        <end position="71"/>
    </location>
</feature>
<evidence type="ECO:0000313" key="2">
    <source>
        <dbReference type="EMBL" id="JAS47406.1"/>
    </source>
</evidence>